<keyword evidence="1" id="KW-1133">Transmembrane helix</keyword>
<dbReference type="NCBIfam" id="TIGR02532">
    <property type="entry name" value="IV_pilin_GFxxxE"/>
    <property type="match status" value="1"/>
</dbReference>
<sequence length="156" mass="16620">MNRRSCPRPGAARPTAAGFSLIEVLVAMLVLGIGLLGFALLQTMNVRFTQSANFRTQATNLTYEMFDQMRISRVSSAAYLGDYTAATANCTPATGANLGATQFRNAWSCRLGKALGQGATAAVARNGQDVTVSISWGDDRWDADATARTFSATTQL</sequence>
<name>A0A7V8GM53_9GAMM</name>
<evidence type="ECO:0000313" key="3">
    <source>
        <dbReference type="Proteomes" id="UP000462066"/>
    </source>
</evidence>
<proteinExistence type="predicted"/>
<reference evidence="2 3" key="1">
    <citation type="submission" date="2017-10" db="EMBL/GenBank/DDBJ databases">
        <title>Whole genome sequencing of Pseudoxanthomonas broegbernensis DSM 12573(T).</title>
        <authorList>
            <person name="Kumar S."/>
            <person name="Bansal K."/>
            <person name="Kaur A."/>
            <person name="Patil P."/>
            <person name="Sharma S."/>
            <person name="Patil P.B."/>
        </authorList>
    </citation>
    <scope>NUCLEOTIDE SEQUENCE [LARGE SCALE GENOMIC DNA]</scope>
    <source>
        <strain evidence="2 3">DSM 12573</strain>
    </source>
</reference>
<dbReference type="Proteomes" id="UP000462066">
    <property type="component" value="Unassembled WGS sequence"/>
</dbReference>
<accession>A0A7V8GM53</accession>
<organism evidence="2 3">
    <name type="scientific">Pseudoxanthomonas broegbernensis</name>
    <dbReference type="NCBI Taxonomy" id="83619"/>
    <lineage>
        <taxon>Bacteria</taxon>
        <taxon>Pseudomonadati</taxon>
        <taxon>Pseudomonadota</taxon>
        <taxon>Gammaproteobacteria</taxon>
        <taxon>Lysobacterales</taxon>
        <taxon>Lysobacteraceae</taxon>
        <taxon>Pseudoxanthomonas</taxon>
    </lineage>
</organism>
<feature type="transmembrane region" description="Helical" evidence="1">
    <location>
        <begin position="21"/>
        <end position="41"/>
    </location>
</feature>
<keyword evidence="1" id="KW-0472">Membrane</keyword>
<comment type="caution">
    <text evidence="2">The sequence shown here is derived from an EMBL/GenBank/DDBJ whole genome shotgun (WGS) entry which is preliminary data.</text>
</comment>
<dbReference type="Pfam" id="PF07963">
    <property type="entry name" value="N_methyl"/>
    <property type="match status" value="1"/>
</dbReference>
<dbReference type="EMBL" id="MWIP01000008">
    <property type="protein sequence ID" value="KAF1686159.1"/>
    <property type="molecule type" value="Genomic_DNA"/>
</dbReference>
<protein>
    <submittedName>
        <fullName evidence="2">Type IV pilus modification protein PilV</fullName>
    </submittedName>
</protein>
<gene>
    <name evidence="2" type="primary">pilV</name>
    <name evidence="2" type="ORF">B1992_09495</name>
</gene>
<dbReference type="RefSeq" id="WP_162311252.1">
    <property type="nucleotide sequence ID" value="NZ_JACHGU010000001.1"/>
</dbReference>
<dbReference type="NCBIfam" id="TIGR02523">
    <property type="entry name" value="type_IV_pilV"/>
    <property type="match status" value="1"/>
</dbReference>
<evidence type="ECO:0000256" key="1">
    <source>
        <dbReference type="SAM" id="Phobius"/>
    </source>
</evidence>
<evidence type="ECO:0000313" key="2">
    <source>
        <dbReference type="EMBL" id="KAF1686159.1"/>
    </source>
</evidence>
<dbReference type="InterPro" id="IPR012902">
    <property type="entry name" value="N_methyl_site"/>
</dbReference>
<dbReference type="AlphaFoldDB" id="A0A7V8GM53"/>
<keyword evidence="3" id="KW-1185">Reference proteome</keyword>
<keyword evidence="1" id="KW-0812">Transmembrane</keyword>
<dbReference type="InterPro" id="IPR013362">
    <property type="entry name" value="Pilus_4_PilV"/>
</dbReference>